<feature type="transmembrane region" description="Helical" evidence="14">
    <location>
        <begin position="94"/>
        <end position="114"/>
    </location>
</feature>
<evidence type="ECO:0000313" key="15">
    <source>
        <dbReference type="EMBL" id="AOY39465.1"/>
    </source>
</evidence>
<keyword evidence="5" id="KW-0813">Transport</keyword>
<dbReference type="GO" id="GO:0005743">
    <property type="term" value="C:mitochondrial inner membrane"/>
    <property type="evidence" value="ECO:0007669"/>
    <property type="project" value="UniProtKB-SubCell"/>
</dbReference>
<dbReference type="GO" id="GO:0046933">
    <property type="term" value="F:proton-transporting ATP synthase activity, rotational mechanism"/>
    <property type="evidence" value="ECO:0007669"/>
    <property type="project" value="TreeGrafter"/>
</dbReference>
<evidence type="ECO:0000256" key="4">
    <source>
        <dbReference type="ARBA" id="ARBA00011648"/>
    </source>
</evidence>
<reference evidence="15" key="1">
    <citation type="submission" date="2016-04" db="EMBL/GenBank/DDBJ databases">
        <title>Mitochondria of unsequenced beetle families.</title>
        <authorList>
            <person name="Linard B."/>
            <person name="Andujar C."/>
            <person name="Arribas P."/>
            <person name="Vogler A.P."/>
        </authorList>
    </citation>
    <scope>NUCLEOTIDE SEQUENCE</scope>
</reference>
<dbReference type="InterPro" id="IPR023011">
    <property type="entry name" value="ATP_synth_F0_asu_AS"/>
</dbReference>
<geneLocation type="mitochondrion" evidence="15"/>
<dbReference type="EMBL" id="KX035161">
    <property type="protein sequence ID" value="AOY39465.1"/>
    <property type="molecule type" value="Genomic_DNA"/>
</dbReference>
<protein>
    <recommendedName>
        <fullName evidence="13">ATP synthase subunit a</fullName>
    </recommendedName>
</protein>
<keyword evidence="9 14" id="KW-1133">Transmembrane helix</keyword>
<dbReference type="Gene3D" id="1.20.120.220">
    <property type="entry name" value="ATP synthase, F0 complex, subunit A"/>
    <property type="match status" value="1"/>
</dbReference>
<dbReference type="AlphaFoldDB" id="A0A343A4I7"/>
<name>A0A343A4I7_9COLE</name>
<dbReference type="PANTHER" id="PTHR11410">
    <property type="entry name" value="ATP SYNTHASE SUBUNIT A"/>
    <property type="match status" value="1"/>
</dbReference>
<feature type="transmembrane region" description="Helical" evidence="14">
    <location>
        <begin position="66"/>
        <end position="88"/>
    </location>
</feature>
<dbReference type="InterPro" id="IPR045083">
    <property type="entry name" value="ATP_synth_F0_asu_bact/mt"/>
</dbReference>
<evidence type="ECO:0000256" key="10">
    <source>
        <dbReference type="ARBA" id="ARBA00023065"/>
    </source>
</evidence>
<dbReference type="InterPro" id="IPR035908">
    <property type="entry name" value="F0_ATP_A_sf"/>
</dbReference>
<evidence type="ECO:0000256" key="1">
    <source>
        <dbReference type="ARBA" id="ARBA00002070"/>
    </source>
</evidence>
<feature type="transmembrane region" description="Helical" evidence="14">
    <location>
        <begin position="20"/>
        <end position="45"/>
    </location>
</feature>
<dbReference type="PANTHER" id="PTHR11410:SF0">
    <property type="entry name" value="ATP SYNTHASE SUBUNIT A"/>
    <property type="match status" value="1"/>
</dbReference>
<dbReference type="NCBIfam" id="TIGR01131">
    <property type="entry name" value="ATP_synt_6_or_A"/>
    <property type="match status" value="1"/>
</dbReference>
<evidence type="ECO:0000256" key="14">
    <source>
        <dbReference type="SAM" id="Phobius"/>
    </source>
</evidence>
<comment type="similarity">
    <text evidence="3">Belongs to the ATPase A chain family.</text>
</comment>
<keyword evidence="11 14" id="KW-0472">Membrane</keyword>
<comment type="subcellular location">
    <subcellularLocation>
        <location evidence="2">Membrane</location>
        <topology evidence="2">Multi-pass membrane protein</topology>
    </subcellularLocation>
    <subcellularLocation>
        <location evidence="13">Mitochondrion inner membrane</location>
        <topology evidence="13">Multi-pass membrane protein</topology>
    </subcellularLocation>
</comment>
<dbReference type="Pfam" id="PF00119">
    <property type="entry name" value="ATP-synt_A"/>
    <property type="match status" value="1"/>
</dbReference>
<comment type="subunit">
    <text evidence="4">F-type ATPases have 2 components, CF(1) - the catalytic core - and CF(0) - the membrane proton channel. CF(1) has five subunits: alpha(3), beta(3), gamma(1), delta(1), epsilon(1). CF(0) has three main subunits: a, b and c.</text>
</comment>
<dbReference type="InterPro" id="IPR000568">
    <property type="entry name" value="ATP_synth_F0_asu"/>
</dbReference>
<evidence type="ECO:0000256" key="8">
    <source>
        <dbReference type="ARBA" id="ARBA00022781"/>
    </source>
</evidence>
<keyword evidence="7 14" id="KW-0812">Transmembrane</keyword>
<gene>
    <name evidence="15" type="primary">atp6</name>
</gene>
<dbReference type="PRINTS" id="PR00123">
    <property type="entry name" value="ATPASEA"/>
</dbReference>
<dbReference type="GO" id="GO:0045259">
    <property type="term" value="C:proton-transporting ATP synthase complex"/>
    <property type="evidence" value="ECO:0007669"/>
    <property type="project" value="UniProtKB-KW"/>
</dbReference>
<comment type="function">
    <text evidence="1">Mitochondrial membrane ATP synthase (F(1)F(0) ATP synthase or Complex V) produces ATP from ADP in the presence of a proton gradient across the membrane which is generated by electron transport complexes of the respiratory chain. F-type ATPases consist of two structural domains, F(1) - containing the extramembraneous catalytic core and F(0) - containing the membrane proton channel, linked together by a central stalk and a peripheral stalk. During catalysis, ATP synthesis in the catalytic domain of F(1) is coupled via a rotary mechanism of the central stalk subunits to proton translocation. Key component of the proton channel; it may play a direct role in the translocation of protons across the membrane.</text>
</comment>
<dbReference type="SUPFAM" id="SSF81336">
    <property type="entry name" value="F1F0 ATP synthase subunit A"/>
    <property type="match status" value="1"/>
</dbReference>
<keyword evidence="8" id="KW-0375">Hydrogen ion transport</keyword>
<evidence type="ECO:0000256" key="12">
    <source>
        <dbReference type="ARBA" id="ARBA00023310"/>
    </source>
</evidence>
<evidence type="ECO:0000256" key="9">
    <source>
        <dbReference type="ARBA" id="ARBA00022989"/>
    </source>
</evidence>
<keyword evidence="6" id="KW-0138">CF(0)</keyword>
<evidence type="ECO:0000256" key="13">
    <source>
        <dbReference type="RuleBase" id="RU004450"/>
    </source>
</evidence>
<keyword evidence="15" id="KW-0496">Mitochondrion</keyword>
<accession>A0A343A4I7</accession>
<sequence length="219" mass="25646">MMTTLFSSFDPSSFLNIQLNWMMILMIFIFPLNFWFIPSRLIIMWAKIFKFIEKEYSLILINKTSILLISLFYSIFFLNFMSLFPYIFSISSHLLFSVSMALPFWLSLMLYGWLCKSFNMFTHLLPQGTPMILMPFMVFIETISNIIRPLTLSIRLMANMIAGHLLLILLGNSIHFNSMMLISIMIFLQILMFSLELAVSFIQGYVFSILISMYSSEIN</sequence>
<evidence type="ECO:0000256" key="6">
    <source>
        <dbReference type="ARBA" id="ARBA00022547"/>
    </source>
</evidence>
<evidence type="ECO:0000256" key="3">
    <source>
        <dbReference type="ARBA" id="ARBA00006810"/>
    </source>
</evidence>
<organism evidence="15">
    <name type="scientific">Cerophytidae sp. BMNH 900085</name>
    <dbReference type="NCBI Taxonomy" id="1903808"/>
    <lineage>
        <taxon>Eukaryota</taxon>
        <taxon>Metazoa</taxon>
        <taxon>Ecdysozoa</taxon>
        <taxon>Arthropoda</taxon>
        <taxon>Hexapoda</taxon>
        <taxon>Insecta</taxon>
        <taxon>Pterygota</taxon>
        <taxon>Neoptera</taxon>
        <taxon>Endopterygota</taxon>
        <taxon>Coleoptera</taxon>
        <taxon>Polyphaga</taxon>
        <taxon>Elateriformia</taxon>
        <taxon>Elateroidea</taxon>
        <taxon>Cerophytidae</taxon>
    </lineage>
</organism>
<evidence type="ECO:0000256" key="5">
    <source>
        <dbReference type="ARBA" id="ARBA00022448"/>
    </source>
</evidence>
<keyword evidence="10" id="KW-0406">Ion transport</keyword>
<evidence type="ECO:0000256" key="2">
    <source>
        <dbReference type="ARBA" id="ARBA00004141"/>
    </source>
</evidence>
<keyword evidence="12" id="KW-0066">ATP synthesis</keyword>
<feature type="transmembrane region" description="Helical" evidence="14">
    <location>
        <begin position="186"/>
        <end position="214"/>
    </location>
</feature>
<dbReference type="PROSITE" id="PS00449">
    <property type="entry name" value="ATPASE_A"/>
    <property type="match status" value="1"/>
</dbReference>
<proteinExistence type="inferred from homology"/>
<evidence type="ECO:0000256" key="11">
    <source>
        <dbReference type="ARBA" id="ARBA00023136"/>
    </source>
</evidence>
<dbReference type="CDD" id="cd00310">
    <property type="entry name" value="ATP-synt_Fo_a_6"/>
    <property type="match status" value="1"/>
</dbReference>
<evidence type="ECO:0000256" key="7">
    <source>
        <dbReference type="ARBA" id="ARBA00022692"/>
    </source>
</evidence>